<dbReference type="SUPFAM" id="SSF52266">
    <property type="entry name" value="SGNH hydrolase"/>
    <property type="match status" value="1"/>
</dbReference>
<gene>
    <name evidence="3" type="ORF">BP5553_03127</name>
</gene>
<evidence type="ECO:0000313" key="4">
    <source>
        <dbReference type="Proteomes" id="UP000254866"/>
    </source>
</evidence>
<comment type="caution">
    <text evidence="3">The sequence shown here is derived from an EMBL/GenBank/DDBJ whole genome shotgun (WGS) entry which is preliminary data.</text>
</comment>
<comment type="similarity">
    <text evidence="1">Belongs to the 'GDSL' lipolytic enzyme family.</text>
</comment>
<name>A0A370TTC9_9HELO</name>
<sequence length="250" mass="25637">MAAPAENAILKRATPTVYLAGDSTMAKGGGGSLTDGWGVYLPYSFTGVNVVNSAIAGRSARSFSDEGRFKAIADKVIAGDFVIIEFGHNDGGSLSSTDNGRTDCGGAGSETCTTPAGVVVQTYPTYLTNAAKLITAKGARVIISSPTPNNVCEGGPCSYSASRFTGYCKIVVGNVGNMAAFVDHGQLVANEYIRLGTNATNSFYPKDHTHTSPKGAEVVSAQFVKGLLCGGSPLAAYVKNSTASIPGKCV</sequence>
<keyword evidence="4" id="KW-1185">Reference proteome</keyword>
<dbReference type="AlphaFoldDB" id="A0A370TTC9"/>
<keyword evidence="2 3" id="KW-0378">Hydrolase</keyword>
<proteinExistence type="inferred from homology"/>
<dbReference type="GO" id="GO:0016788">
    <property type="term" value="F:hydrolase activity, acting on ester bonds"/>
    <property type="evidence" value="ECO:0007669"/>
    <property type="project" value="InterPro"/>
</dbReference>
<dbReference type="PANTHER" id="PTHR43695">
    <property type="entry name" value="PUTATIVE (AFU_ORTHOLOGUE AFUA_2G17250)-RELATED"/>
    <property type="match status" value="1"/>
</dbReference>
<dbReference type="OrthoDB" id="2141316at2759"/>
<accession>A0A370TTC9</accession>
<dbReference type="InterPro" id="IPR001087">
    <property type="entry name" value="GDSL"/>
</dbReference>
<dbReference type="GeneID" id="43595976"/>
<evidence type="ECO:0000256" key="1">
    <source>
        <dbReference type="ARBA" id="ARBA00008668"/>
    </source>
</evidence>
<dbReference type="PANTHER" id="PTHR43695:SF1">
    <property type="entry name" value="RHAMNOGALACTURONAN ACETYLESTERASE"/>
    <property type="match status" value="1"/>
</dbReference>
<dbReference type="RefSeq" id="XP_031871443.1">
    <property type="nucleotide sequence ID" value="XM_032011750.1"/>
</dbReference>
<protein>
    <submittedName>
        <fullName evidence="3">SGNH hydrolase</fullName>
    </submittedName>
</protein>
<dbReference type="InterPro" id="IPR036514">
    <property type="entry name" value="SGNH_hydro_sf"/>
</dbReference>
<evidence type="ECO:0000256" key="2">
    <source>
        <dbReference type="ARBA" id="ARBA00022801"/>
    </source>
</evidence>
<dbReference type="Gene3D" id="3.40.50.1110">
    <property type="entry name" value="SGNH hydrolase"/>
    <property type="match status" value="1"/>
</dbReference>
<dbReference type="InterPro" id="IPR037459">
    <property type="entry name" value="RhgT-like"/>
</dbReference>
<reference evidence="3 4" key="1">
    <citation type="journal article" date="2018" name="IMA Fungus">
        <title>IMA Genome-F 9: Draft genome sequence of Annulohypoxylon stygium, Aspergillus mulundensis, Berkeleyomyces basicola (syn. Thielaviopsis basicola), Ceratocystis smalleyi, two Cercospora beticola strains, Coleophoma cylindrospora, Fusarium fracticaudum, Phialophora cf. hyalina, and Morchella septimelata.</title>
        <authorList>
            <person name="Wingfield B.D."/>
            <person name="Bills G.F."/>
            <person name="Dong Y."/>
            <person name="Huang W."/>
            <person name="Nel W.J."/>
            <person name="Swalarsk-Parry B.S."/>
            <person name="Vaghefi N."/>
            <person name="Wilken P.M."/>
            <person name="An Z."/>
            <person name="de Beer Z.W."/>
            <person name="De Vos L."/>
            <person name="Chen L."/>
            <person name="Duong T.A."/>
            <person name="Gao Y."/>
            <person name="Hammerbacher A."/>
            <person name="Kikkert J.R."/>
            <person name="Li Y."/>
            <person name="Li H."/>
            <person name="Li K."/>
            <person name="Li Q."/>
            <person name="Liu X."/>
            <person name="Ma X."/>
            <person name="Naidoo K."/>
            <person name="Pethybridge S.J."/>
            <person name="Sun J."/>
            <person name="Steenkamp E.T."/>
            <person name="van der Nest M.A."/>
            <person name="van Wyk S."/>
            <person name="Wingfield M.J."/>
            <person name="Xiong C."/>
            <person name="Yue Q."/>
            <person name="Zhang X."/>
        </authorList>
    </citation>
    <scope>NUCLEOTIDE SEQUENCE [LARGE SCALE GENOMIC DNA]</scope>
    <source>
        <strain evidence="3 4">BP 5553</strain>
    </source>
</reference>
<dbReference type="Pfam" id="PF00657">
    <property type="entry name" value="Lipase_GDSL"/>
    <property type="match status" value="1"/>
</dbReference>
<dbReference type="EMBL" id="NPIC01000002">
    <property type="protein sequence ID" value="RDL38787.1"/>
    <property type="molecule type" value="Genomic_DNA"/>
</dbReference>
<evidence type="ECO:0000313" key="3">
    <source>
        <dbReference type="EMBL" id="RDL38787.1"/>
    </source>
</evidence>
<organism evidence="3 4">
    <name type="scientific">Venustampulla echinocandica</name>
    <dbReference type="NCBI Taxonomy" id="2656787"/>
    <lineage>
        <taxon>Eukaryota</taxon>
        <taxon>Fungi</taxon>
        <taxon>Dikarya</taxon>
        <taxon>Ascomycota</taxon>
        <taxon>Pezizomycotina</taxon>
        <taxon>Leotiomycetes</taxon>
        <taxon>Helotiales</taxon>
        <taxon>Pleuroascaceae</taxon>
        <taxon>Venustampulla</taxon>
    </lineage>
</organism>
<dbReference type="Proteomes" id="UP000254866">
    <property type="component" value="Unassembled WGS sequence"/>
</dbReference>